<sequence>MAQSRFRVSKSLRIRLTVVFSAVIGLVAFPISLIFRYDFFIFPSLLLGFFLPFFLLLEWKIERVLKGLCVILYGILGGILIPQIVEQYIPESFSQNFEIYKNLVVFACSGAGGSIIASHAEQLYQADEKQEVKETVVDKTQKIEQLITSVEELRKTTIRIHITYGVLILIGAVAFAI</sequence>
<evidence type="ECO:0000313" key="3">
    <source>
        <dbReference type="Proteomes" id="UP000076486"/>
    </source>
</evidence>
<feature type="transmembrane region" description="Helical" evidence="1">
    <location>
        <begin position="64"/>
        <end position="85"/>
    </location>
</feature>
<protein>
    <submittedName>
        <fullName evidence="2">Uncharacterized protein</fullName>
    </submittedName>
</protein>
<dbReference type="EMBL" id="AUYC01000086">
    <property type="protein sequence ID" value="KZN57991.1"/>
    <property type="molecule type" value="Genomic_DNA"/>
</dbReference>
<feature type="transmembrane region" description="Helical" evidence="1">
    <location>
        <begin position="12"/>
        <end position="33"/>
    </location>
</feature>
<dbReference type="PATRIC" id="fig|1365248.3.peg.5244"/>
<name>A0A167HD45_9GAMM</name>
<dbReference type="Proteomes" id="UP000076486">
    <property type="component" value="Unassembled WGS sequence"/>
</dbReference>
<keyword evidence="1" id="KW-0812">Transmembrane</keyword>
<keyword evidence="1" id="KW-0472">Membrane</keyword>
<accession>A0A167HD45</accession>
<reference evidence="2 3" key="1">
    <citation type="submission" date="2013-07" db="EMBL/GenBank/DDBJ databases">
        <title>Comparative Genomic and Metabolomic Analysis of Twelve Strains of Pseudoalteromonas luteoviolacea.</title>
        <authorList>
            <person name="Vynne N.G."/>
            <person name="Mansson M."/>
            <person name="Gram L."/>
        </authorList>
    </citation>
    <scope>NUCLEOTIDE SEQUENCE [LARGE SCALE GENOMIC DNA]</scope>
    <source>
        <strain evidence="2 3">CPMOR-1</strain>
    </source>
</reference>
<evidence type="ECO:0000256" key="1">
    <source>
        <dbReference type="SAM" id="Phobius"/>
    </source>
</evidence>
<evidence type="ECO:0000313" key="2">
    <source>
        <dbReference type="EMBL" id="KZN57991.1"/>
    </source>
</evidence>
<keyword evidence="1" id="KW-1133">Transmembrane helix</keyword>
<feature type="transmembrane region" description="Helical" evidence="1">
    <location>
        <begin position="39"/>
        <end position="57"/>
    </location>
</feature>
<gene>
    <name evidence="2" type="ORF">N473_26565</name>
</gene>
<feature type="transmembrane region" description="Helical" evidence="1">
    <location>
        <begin position="158"/>
        <end position="176"/>
    </location>
</feature>
<organism evidence="2 3">
    <name type="scientific">Pseudoalteromonas luteoviolacea CPMOR-1</name>
    <dbReference type="NCBI Taxonomy" id="1365248"/>
    <lineage>
        <taxon>Bacteria</taxon>
        <taxon>Pseudomonadati</taxon>
        <taxon>Pseudomonadota</taxon>
        <taxon>Gammaproteobacteria</taxon>
        <taxon>Alteromonadales</taxon>
        <taxon>Pseudoalteromonadaceae</taxon>
        <taxon>Pseudoalteromonas</taxon>
    </lineage>
</organism>
<proteinExistence type="predicted"/>
<comment type="caution">
    <text evidence="2">The sequence shown here is derived from an EMBL/GenBank/DDBJ whole genome shotgun (WGS) entry which is preliminary data.</text>
</comment>
<dbReference type="AlphaFoldDB" id="A0A167HD45"/>